<feature type="non-terminal residue" evidence="1">
    <location>
        <position position="361"/>
    </location>
</feature>
<proteinExistence type="predicted"/>
<reference evidence="1" key="1">
    <citation type="submission" date="2021-06" db="EMBL/GenBank/DDBJ databases">
        <authorList>
            <person name="Kallberg Y."/>
            <person name="Tangrot J."/>
            <person name="Rosling A."/>
        </authorList>
    </citation>
    <scope>NUCLEOTIDE SEQUENCE</scope>
    <source>
        <strain evidence="1">CL356</strain>
    </source>
</reference>
<keyword evidence="2" id="KW-1185">Reference proteome</keyword>
<organism evidence="1 2">
    <name type="scientific">Acaulospora colombiana</name>
    <dbReference type="NCBI Taxonomy" id="27376"/>
    <lineage>
        <taxon>Eukaryota</taxon>
        <taxon>Fungi</taxon>
        <taxon>Fungi incertae sedis</taxon>
        <taxon>Mucoromycota</taxon>
        <taxon>Glomeromycotina</taxon>
        <taxon>Glomeromycetes</taxon>
        <taxon>Diversisporales</taxon>
        <taxon>Acaulosporaceae</taxon>
        <taxon>Acaulospora</taxon>
    </lineage>
</organism>
<sequence>MMESNTELKKLQETKLKNFEGLRKTGSDREDDPEILKVIKDAESKARQEEIEKHSIIVQQLKGQITDLKSQLVSRESENEDLHSELEIIRSRPISVASSRGDIRILNGDFSEQYEESLGHLRDKVAELTLQLREKCLETEQLMMECESNSFIHSKTIQDFEEEMDRMENQFREETAMLREDLEAVHRENDQLAQELDALHNICRENDLRHHEETKAQVDNQKQEITDLTQSLEKAGIRYLYVKNELEIKSKELLNLTESLKKSNSQVTALEQSINERDEELNEIHCQLELKIKEVESKEKLHEEIVSDLKGKLSMNKTKITEMSAVKDTTAKQISLLRQELENYTTQIEEIKQNLNYEIEQ</sequence>
<accession>A0ACA9PZM8</accession>
<evidence type="ECO:0000313" key="1">
    <source>
        <dbReference type="EMBL" id="CAG8730241.1"/>
    </source>
</evidence>
<name>A0ACA9PZM8_9GLOM</name>
<protein>
    <submittedName>
        <fullName evidence="1">13427_t:CDS:1</fullName>
    </submittedName>
</protein>
<dbReference type="EMBL" id="CAJVPT010042519">
    <property type="protein sequence ID" value="CAG8730241.1"/>
    <property type="molecule type" value="Genomic_DNA"/>
</dbReference>
<gene>
    <name evidence="1" type="ORF">ACOLOM_LOCUS11591</name>
</gene>
<dbReference type="Proteomes" id="UP000789525">
    <property type="component" value="Unassembled WGS sequence"/>
</dbReference>
<comment type="caution">
    <text evidence="1">The sequence shown here is derived from an EMBL/GenBank/DDBJ whole genome shotgun (WGS) entry which is preliminary data.</text>
</comment>
<evidence type="ECO:0000313" key="2">
    <source>
        <dbReference type="Proteomes" id="UP000789525"/>
    </source>
</evidence>